<dbReference type="InterPro" id="IPR002575">
    <property type="entry name" value="Aminoglycoside_PTrfase"/>
</dbReference>
<evidence type="ECO:0000259" key="1">
    <source>
        <dbReference type="Pfam" id="PF01636"/>
    </source>
</evidence>
<dbReference type="EMBL" id="JABFJV010000069">
    <property type="protein sequence ID" value="NOK34442.1"/>
    <property type="molecule type" value="Genomic_DNA"/>
</dbReference>
<organism evidence="2 3">
    <name type="scientific">Corallococcus exercitus</name>
    <dbReference type="NCBI Taxonomy" id="2316736"/>
    <lineage>
        <taxon>Bacteria</taxon>
        <taxon>Pseudomonadati</taxon>
        <taxon>Myxococcota</taxon>
        <taxon>Myxococcia</taxon>
        <taxon>Myxococcales</taxon>
        <taxon>Cystobacterineae</taxon>
        <taxon>Myxococcaceae</taxon>
        <taxon>Corallococcus</taxon>
    </lineage>
</organism>
<protein>
    <submittedName>
        <fullName evidence="2">Phosphotransferase</fullName>
    </submittedName>
</protein>
<dbReference type="InterPro" id="IPR011009">
    <property type="entry name" value="Kinase-like_dom_sf"/>
</dbReference>
<accession>A0A7Y4KIK5</accession>
<dbReference type="Gene3D" id="3.90.1200.10">
    <property type="match status" value="1"/>
</dbReference>
<reference evidence="2 3" key="1">
    <citation type="submission" date="2020-05" db="EMBL/GenBank/DDBJ databases">
        <authorList>
            <person name="Whitworth D."/>
        </authorList>
    </citation>
    <scope>NUCLEOTIDE SEQUENCE [LARGE SCALE GENOMIC DNA]</scope>
    <source>
        <strain evidence="2 3">AB043B</strain>
    </source>
</reference>
<dbReference type="GO" id="GO:0016740">
    <property type="term" value="F:transferase activity"/>
    <property type="evidence" value="ECO:0007669"/>
    <property type="project" value="UniProtKB-KW"/>
</dbReference>
<feature type="domain" description="Aminoglycoside phosphotransferase" evidence="1">
    <location>
        <begin position="32"/>
        <end position="265"/>
    </location>
</feature>
<dbReference type="RefSeq" id="WP_158616946.1">
    <property type="nucleotide sequence ID" value="NZ_JABFJV010000069.1"/>
</dbReference>
<gene>
    <name evidence="2" type="ORF">HMI49_14670</name>
</gene>
<keyword evidence="2" id="KW-0808">Transferase</keyword>
<proteinExistence type="predicted"/>
<dbReference type="Pfam" id="PF01636">
    <property type="entry name" value="APH"/>
    <property type="match status" value="1"/>
</dbReference>
<dbReference type="SUPFAM" id="SSF56112">
    <property type="entry name" value="Protein kinase-like (PK-like)"/>
    <property type="match status" value="1"/>
</dbReference>
<dbReference type="OrthoDB" id="141068at2"/>
<comment type="caution">
    <text evidence="2">The sequence shown here is derived from an EMBL/GenBank/DDBJ whole genome shotgun (WGS) entry which is preliminary data.</text>
</comment>
<evidence type="ECO:0000313" key="3">
    <source>
        <dbReference type="Proteomes" id="UP000563426"/>
    </source>
</evidence>
<dbReference type="AlphaFoldDB" id="A0A7Y4KIK5"/>
<name>A0A7Y4KIK5_9BACT</name>
<sequence>MAEVACALGQPVATVEVLATFASATATVARLRVRFADGSQRVAIGKRATGAEAAAARRERRFFERLAPCWDHPAPKLLGVSDDAVSVLLLTEDLEAQGYRAVGTAVSEPEFHGAIDALVGLHARFWDALPLEVLEAGGSPEPSVTQAVQAWPPTVIAANAIAVREASERFAVGLEAGERALLADVLAAWAPRFVERTAAGRGMTLIHADFHCFGNVLFVPGAPRPRVIDWSEIKPGLGPHDLAYCLMGLPCVDRARRDDALMRRYWEGLCAAGIRDYSWPLCQWDHRFSVLTNLFQAVFQGSEVWFRKTAAAVDALDACAALAEPPPL</sequence>
<keyword evidence="3" id="KW-1185">Reference proteome</keyword>
<dbReference type="Proteomes" id="UP000563426">
    <property type="component" value="Unassembled WGS sequence"/>
</dbReference>
<evidence type="ECO:0000313" key="2">
    <source>
        <dbReference type="EMBL" id="NOK34442.1"/>
    </source>
</evidence>